<keyword evidence="2" id="KW-0813">Transport</keyword>
<proteinExistence type="inferred from homology"/>
<evidence type="ECO:0000313" key="4">
    <source>
        <dbReference type="Proteomes" id="UP001372834"/>
    </source>
</evidence>
<comment type="subunit">
    <text evidence="2">Complex I is composed of 45 different subunits.</text>
</comment>
<dbReference type="GO" id="GO:0045271">
    <property type="term" value="C:respiratory chain complex I"/>
    <property type="evidence" value="ECO:0007669"/>
    <property type="project" value="InterPro"/>
</dbReference>
<evidence type="ECO:0000256" key="1">
    <source>
        <dbReference type="ARBA" id="ARBA00007355"/>
    </source>
</evidence>
<dbReference type="InterPro" id="IPR007763">
    <property type="entry name" value="NDUFA12"/>
</dbReference>
<sequence length="141" mass="16557">MSYFGLDKIKKLYDIVKHNGGLKNTGLTLFRTDDLKIGNLVGKDKFGNKYYENNTYFYGKNRWVVYSDRYGFDYDGSQVPAEWFGWLHYKTDLLPHEDPSRPKHKWMAEHTENLTGTSSQYVPYSTTKSKIEAWVPPKSRK</sequence>
<keyword evidence="2" id="KW-0679">Respiratory chain</keyword>
<dbReference type="Proteomes" id="UP001372834">
    <property type="component" value="Unassembled WGS sequence"/>
</dbReference>
<keyword evidence="2" id="KW-0496">Mitochondrion</keyword>
<evidence type="ECO:0000313" key="3">
    <source>
        <dbReference type="EMBL" id="KAK6629657.1"/>
    </source>
</evidence>
<gene>
    <name evidence="3" type="ORF">RUM43_003475</name>
</gene>
<organism evidence="3 4">
    <name type="scientific">Polyplax serrata</name>
    <name type="common">Common mouse louse</name>
    <dbReference type="NCBI Taxonomy" id="468196"/>
    <lineage>
        <taxon>Eukaryota</taxon>
        <taxon>Metazoa</taxon>
        <taxon>Ecdysozoa</taxon>
        <taxon>Arthropoda</taxon>
        <taxon>Hexapoda</taxon>
        <taxon>Insecta</taxon>
        <taxon>Pterygota</taxon>
        <taxon>Neoptera</taxon>
        <taxon>Paraneoptera</taxon>
        <taxon>Psocodea</taxon>
        <taxon>Troctomorpha</taxon>
        <taxon>Phthiraptera</taxon>
        <taxon>Anoplura</taxon>
        <taxon>Polyplacidae</taxon>
        <taxon>Polyplax</taxon>
    </lineage>
</organism>
<dbReference type="Pfam" id="PF05071">
    <property type="entry name" value="NDUFA12"/>
    <property type="match status" value="1"/>
</dbReference>
<name>A0AAN8PFK5_POLSC</name>
<dbReference type="PANTHER" id="PTHR12910:SF2">
    <property type="entry name" value="NADH DEHYDROGENASE [UBIQUINONE] 1 ALPHA SUBCOMPLEX SUBUNIT 12"/>
    <property type="match status" value="1"/>
</dbReference>
<dbReference type="PANTHER" id="PTHR12910">
    <property type="entry name" value="NADH-UBIQUINONE OXIDOREDUCTASE SUBUNIT B17.2"/>
    <property type="match status" value="1"/>
</dbReference>
<dbReference type="EMBL" id="JAWJWE010000036">
    <property type="protein sequence ID" value="KAK6629657.1"/>
    <property type="molecule type" value="Genomic_DNA"/>
</dbReference>
<comment type="caution">
    <text evidence="3">The sequence shown here is derived from an EMBL/GenBank/DDBJ whole genome shotgun (WGS) entry which is preliminary data.</text>
</comment>
<dbReference type="GO" id="GO:0006979">
    <property type="term" value="P:response to oxidative stress"/>
    <property type="evidence" value="ECO:0007669"/>
    <property type="project" value="TreeGrafter"/>
</dbReference>
<keyword evidence="2" id="KW-0999">Mitochondrion inner membrane</keyword>
<dbReference type="GO" id="GO:0005743">
    <property type="term" value="C:mitochondrial inner membrane"/>
    <property type="evidence" value="ECO:0007669"/>
    <property type="project" value="UniProtKB-SubCell"/>
</dbReference>
<keyword evidence="2" id="KW-0249">Electron transport</keyword>
<comment type="subcellular location">
    <subcellularLocation>
        <location evidence="2">Mitochondrion inner membrane</location>
        <topology evidence="2">Peripheral membrane protein</topology>
        <orientation evidence="2">Matrix side</orientation>
    </subcellularLocation>
</comment>
<protein>
    <recommendedName>
        <fullName evidence="2">NADH dehydrogenase [ubiquinone] 1 alpha subcomplex subunit 12</fullName>
    </recommendedName>
</protein>
<reference evidence="3 4" key="1">
    <citation type="submission" date="2023-10" db="EMBL/GenBank/DDBJ databases">
        <title>Genomes of two closely related lineages of the louse Polyplax serrata with different host specificities.</title>
        <authorList>
            <person name="Martinu J."/>
            <person name="Tarabai H."/>
            <person name="Stefka J."/>
            <person name="Hypsa V."/>
        </authorList>
    </citation>
    <scope>NUCLEOTIDE SEQUENCE [LARGE SCALE GENOMIC DNA]</scope>
    <source>
        <strain evidence="3">HR10_N</strain>
    </source>
</reference>
<accession>A0AAN8PFK5</accession>
<evidence type="ECO:0000256" key="2">
    <source>
        <dbReference type="RuleBase" id="RU363103"/>
    </source>
</evidence>
<keyword evidence="2" id="KW-0472">Membrane</keyword>
<dbReference type="AlphaFoldDB" id="A0AAN8PFK5"/>
<comment type="function">
    <text evidence="2">Accessory subunit of the mitochondrial membrane respiratory chain NADH dehydrogenase (Complex I), that is believed not to be involved in catalysis. Complex I functions in the transfer of electrons from NADH to the respiratory chain. The immediate electron acceptor for the enzyme is believed to be ubiquinone.</text>
</comment>
<comment type="similarity">
    <text evidence="1 2">Belongs to the complex I NDUFA12 subunit family.</text>
</comment>